<dbReference type="SUPFAM" id="SSF53187">
    <property type="entry name" value="Zn-dependent exopeptidases"/>
    <property type="match status" value="1"/>
</dbReference>
<dbReference type="AlphaFoldDB" id="A0A917NP77"/>
<evidence type="ECO:0000313" key="7">
    <source>
        <dbReference type="Proteomes" id="UP000661507"/>
    </source>
</evidence>
<reference evidence="6" key="1">
    <citation type="journal article" date="2014" name="Int. J. Syst. Evol. Microbiol.">
        <title>Complete genome sequence of Corynebacterium casei LMG S-19264T (=DSM 44701T), isolated from a smear-ripened cheese.</title>
        <authorList>
            <consortium name="US DOE Joint Genome Institute (JGI-PGF)"/>
            <person name="Walter F."/>
            <person name="Albersmeier A."/>
            <person name="Kalinowski J."/>
            <person name="Ruckert C."/>
        </authorList>
    </citation>
    <scope>NUCLEOTIDE SEQUENCE</scope>
    <source>
        <strain evidence="6">CGMCC 1.3617</strain>
    </source>
</reference>
<keyword evidence="4" id="KW-0862">Zinc</keyword>
<protein>
    <recommendedName>
        <fullName evidence="5">Succinylglutamate desuccinylase/Aspartoacylase catalytic domain-containing protein</fullName>
    </recommendedName>
</protein>
<dbReference type="Gene3D" id="3.40.630.10">
    <property type="entry name" value="Zn peptidases"/>
    <property type="match status" value="1"/>
</dbReference>
<evidence type="ECO:0000259" key="5">
    <source>
        <dbReference type="Pfam" id="PF24827"/>
    </source>
</evidence>
<keyword evidence="2" id="KW-0479">Metal-binding</keyword>
<dbReference type="PANTHER" id="PTHR15162">
    <property type="entry name" value="ASPARTOACYLASE"/>
    <property type="match status" value="1"/>
</dbReference>
<accession>A0A917NP77</accession>
<evidence type="ECO:0000256" key="1">
    <source>
        <dbReference type="ARBA" id="ARBA00001947"/>
    </source>
</evidence>
<sequence>MPGASGARDWVAAMPVVPVNIPVPDLRRWLPGNAGVPGVWSFAAERPGPHLAITAIIHGNEIAGAAVLDRWLRQGIRPARGRLSLAFCNLAAFARFDPDDPTASRYLEEDMNRVWDRDTLAGNDRSSEVRRARELRPLIDTVDLLADLHSMLWPSEPLILTGQTEKAARLGLAIGVPPTIVADHGHAGGRRMIDYARFADPATAPAAVLIEAGQHWEPATVARMELGCARLLRHLDMALPGQPLAVEDALPSPRRARVTQTVTVRSRSFNFLREFHGGEVIPARNTLIALDGEVEIRTPHDNCLLVMPTPIVHRGHTAVRLAQFVD</sequence>
<name>A0A917NP77_9PROT</name>
<keyword evidence="3" id="KW-0378">Hydrolase</keyword>
<dbReference type="PANTHER" id="PTHR15162:SF7">
    <property type="entry name" value="SUCCINYLGLUTAMATE DESUCCINYLASE"/>
    <property type="match status" value="1"/>
</dbReference>
<proteinExistence type="predicted"/>
<evidence type="ECO:0000313" key="6">
    <source>
        <dbReference type="EMBL" id="GGJ15781.1"/>
    </source>
</evidence>
<dbReference type="InterPro" id="IPR055438">
    <property type="entry name" value="AstE_AspA_cat"/>
</dbReference>
<evidence type="ECO:0000256" key="3">
    <source>
        <dbReference type="ARBA" id="ARBA00022801"/>
    </source>
</evidence>
<feature type="domain" description="Succinylglutamate desuccinylase/Aspartoacylase catalytic" evidence="5">
    <location>
        <begin position="47"/>
        <end position="234"/>
    </location>
</feature>
<comment type="caution">
    <text evidence="6">The sequence shown here is derived from an EMBL/GenBank/DDBJ whole genome shotgun (WGS) entry which is preliminary data.</text>
</comment>
<comment type="cofactor">
    <cofactor evidence="1">
        <name>Zn(2+)</name>
        <dbReference type="ChEBI" id="CHEBI:29105"/>
    </cofactor>
</comment>
<reference evidence="6" key="2">
    <citation type="submission" date="2020-09" db="EMBL/GenBank/DDBJ databases">
        <authorList>
            <person name="Sun Q."/>
            <person name="Zhou Y."/>
        </authorList>
    </citation>
    <scope>NUCLEOTIDE SEQUENCE</scope>
    <source>
        <strain evidence="6">CGMCC 1.3617</strain>
    </source>
</reference>
<dbReference type="EMBL" id="BMKW01000005">
    <property type="protein sequence ID" value="GGJ15781.1"/>
    <property type="molecule type" value="Genomic_DNA"/>
</dbReference>
<dbReference type="GO" id="GO:0016788">
    <property type="term" value="F:hydrolase activity, acting on ester bonds"/>
    <property type="evidence" value="ECO:0007669"/>
    <property type="project" value="InterPro"/>
</dbReference>
<evidence type="ECO:0000256" key="2">
    <source>
        <dbReference type="ARBA" id="ARBA00022723"/>
    </source>
</evidence>
<keyword evidence="7" id="KW-1185">Reference proteome</keyword>
<dbReference type="GO" id="GO:0005829">
    <property type="term" value="C:cytosol"/>
    <property type="evidence" value="ECO:0007669"/>
    <property type="project" value="TreeGrafter"/>
</dbReference>
<dbReference type="InterPro" id="IPR050178">
    <property type="entry name" value="AspA/AstE_fam"/>
</dbReference>
<dbReference type="Proteomes" id="UP000661507">
    <property type="component" value="Unassembled WGS sequence"/>
</dbReference>
<dbReference type="Pfam" id="PF24827">
    <property type="entry name" value="AstE_AspA_cat"/>
    <property type="match status" value="1"/>
</dbReference>
<organism evidence="6 7">
    <name type="scientific">Neoroseomonas lacus</name>
    <dbReference type="NCBI Taxonomy" id="287609"/>
    <lineage>
        <taxon>Bacteria</taxon>
        <taxon>Pseudomonadati</taxon>
        <taxon>Pseudomonadota</taxon>
        <taxon>Alphaproteobacteria</taxon>
        <taxon>Acetobacterales</taxon>
        <taxon>Acetobacteraceae</taxon>
        <taxon>Neoroseomonas</taxon>
    </lineage>
</organism>
<dbReference type="GO" id="GO:0046872">
    <property type="term" value="F:metal ion binding"/>
    <property type="evidence" value="ECO:0007669"/>
    <property type="project" value="UniProtKB-KW"/>
</dbReference>
<gene>
    <name evidence="6" type="ORF">GCM10011320_23900</name>
</gene>
<evidence type="ECO:0000256" key="4">
    <source>
        <dbReference type="ARBA" id="ARBA00022833"/>
    </source>
</evidence>